<dbReference type="InParanoid" id="D8QIE7"/>
<feature type="non-terminal residue" evidence="2">
    <location>
        <position position="367"/>
    </location>
</feature>
<keyword evidence="3" id="KW-1185">Reference proteome</keyword>
<sequence length="367" mass="39264">MSAVPSTPQRSSSLAQFLLRSESLPSGTPVRSNSSQFAYDKGQPLPLHDRRSLLAEAMHGYTIGRKKYKEFLEEFVPKAPTPTPDVRYRLGPLVNEASLYNPLLKGVNRVLKRATATRTVPYPPASSAIAVVPVVVASSACTVVVVVVVVVVVPPSDARAHVQPASRNFPRSSRRVAPPSRRVAPPSRRIAPPRRPALPAASCSIAQPSRHAHGLPHYLARRARTIHRARTCTCDPSPPVPASSHAPPTASAHQPPRACSQWVSRTRFLAVALLVVEHTAARLQLATLSASGVRSLITVHARPAHLHEHQLSGCVYSAATAYVNTPTRQRPCPALLVHLGAASHEQVPGGRAALAPVLAHCLGCRSG</sequence>
<evidence type="ECO:0000256" key="1">
    <source>
        <dbReference type="SAM" id="MobiDB-lite"/>
    </source>
</evidence>
<protein>
    <submittedName>
        <fullName evidence="2">Uncharacterized protein</fullName>
    </submittedName>
</protein>
<dbReference type="EMBL" id="GL377313">
    <property type="protein sequence ID" value="EFI92392.1"/>
    <property type="molecule type" value="Genomic_DNA"/>
</dbReference>
<evidence type="ECO:0000313" key="3">
    <source>
        <dbReference type="Proteomes" id="UP000007431"/>
    </source>
</evidence>
<organism evidence="3">
    <name type="scientific">Schizophyllum commune (strain H4-8 / FGSC 9210)</name>
    <name type="common">Split gill fungus</name>
    <dbReference type="NCBI Taxonomy" id="578458"/>
    <lineage>
        <taxon>Eukaryota</taxon>
        <taxon>Fungi</taxon>
        <taxon>Dikarya</taxon>
        <taxon>Basidiomycota</taxon>
        <taxon>Agaricomycotina</taxon>
        <taxon>Agaricomycetes</taxon>
        <taxon>Agaricomycetidae</taxon>
        <taxon>Agaricales</taxon>
        <taxon>Schizophyllaceae</taxon>
        <taxon>Schizophyllum</taxon>
    </lineage>
</organism>
<feature type="compositionally biased region" description="Low complexity" evidence="1">
    <location>
        <begin position="175"/>
        <end position="190"/>
    </location>
</feature>
<feature type="region of interest" description="Disordered" evidence="1">
    <location>
        <begin position="161"/>
        <end position="196"/>
    </location>
</feature>
<dbReference type="HOGENOM" id="CLU_754705_0_0_1"/>
<reference evidence="2 3" key="1">
    <citation type="journal article" date="2010" name="Nat. Biotechnol.">
        <title>Genome sequence of the model mushroom Schizophyllum commune.</title>
        <authorList>
            <person name="Ohm R.A."/>
            <person name="de Jong J.F."/>
            <person name="Lugones L.G."/>
            <person name="Aerts A."/>
            <person name="Kothe E."/>
            <person name="Stajich J.E."/>
            <person name="de Vries R.P."/>
            <person name="Record E."/>
            <person name="Levasseur A."/>
            <person name="Baker S.E."/>
            <person name="Bartholomew K.A."/>
            <person name="Coutinho P.M."/>
            <person name="Erdmann S."/>
            <person name="Fowler T.J."/>
            <person name="Gathman A.C."/>
            <person name="Lombard V."/>
            <person name="Henrissat B."/>
            <person name="Knabe N."/>
            <person name="Kuees U."/>
            <person name="Lilly W.W."/>
            <person name="Lindquist E."/>
            <person name="Lucas S."/>
            <person name="Magnuson J.K."/>
            <person name="Piumi F."/>
            <person name="Raudaskoski M."/>
            <person name="Salamov A."/>
            <person name="Schmutz J."/>
            <person name="Schwarze F.W.M.R."/>
            <person name="vanKuyk P.A."/>
            <person name="Horton J.S."/>
            <person name="Grigoriev I.V."/>
            <person name="Woesten H.A.B."/>
        </authorList>
    </citation>
    <scope>NUCLEOTIDE SEQUENCE [LARGE SCALE GENOMIC DNA]</scope>
    <source>
        <strain evidence="3">H4-8 / FGSC 9210</strain>
    </source>
</reference>
<proteinExistence type="predicted"/>
<dbReference type="AlphaFoldDB" id="D8QIE7"/>
<evidence type="ECO:0000313" key="2">
    <source>
        <dbReference type="EMBL" id="EFI92392.1"/>
    </source>
</evidence>
<accession>D8QIE7</accession>
<feature type="compositionally biased region" description="Low complexity" evidence="1">
    <location>
        <begin position="242"/>
        <end position="255"/>
    </location>
</feature>
<gene>
    <name evidence="2" type="ORF">SCHCODRAFT_113672</name>
</gene>
<dbReference type="Proteomes" id="UP000007431">
    <property type="component" value="Unassembled WGS sequence"/>
</dbReference>
<dbReference type="VEuPathDB" id="FungiDB:SCHCODRAFT_02681520"/>
<feature type="region of interest" description="Disordered" evidence="1">
    <location>
        <begin position="235"/>
        <end position="255"/>
    </location>
</feature>
<name>D8QIE7_SCHCM</name>